<sequence>MAAVSTLPSNNSSDTGATTATPIVNGGTPPRRSAPSDTPRQNLRGLNKPKCSKCGNVARSRCPYQSCKSCCAKAQNPCHIHVLKSNSILPDKSPSVISSLDQNSTDTSPSGTSIRVSTLRQIPNNFVKLVGAQGSVRARRPLSRKDAATINSWRFSKLKEYNERNIEAESEAFDRYMQNVSLLEEAFPVKSEAESHSLGNEDMTGNIISEIKVKVRANALRAENFRQRIQGLVDRGLAKLRKWEMDDEVCGPDGSTDQKELKKPRRAEKTEKWADRATAVNELIDKLNKARTEDDLKSCLEMKSRLFNCNAEAESSKLEVGESKISDTADGPHSGESSKSWQEPSAHFLPKLVRTIVVNQETLANIESHLLSLGQLPEL</sequence>
<accession>A0AAV7EYU7</accession>
<evidence type="ECO:0000256" key="1">
    <source>
        <dbReference type="SAM" id="MobiDB-lite"/>
    </source>
</evidence>
<dbReference type="PANTHER" id="PTHR35696">
    <property type="entry name" value="ELECTRON CARRIER/IRON ION-BINDING PROTEIN"/>
    <property type="match status" value="1"/>
</dbReference>
<dbReference type="PANTHER" id="PTHR35696:SF1">
    <property type="entry name" value="ELECTRON CARRIER_IRON ION-BINDING PROTEIN"/>
    <property type="match status" value="1"/>
</dbReference>
<protein>
    <submittedName>
        <fullName evidence="2">Uncharacterized protein</fullName>
    </submittedName>
</protein>
<gene>
    <name evidence="2" type="ORF">H6P81_005397</name>
</gene>
<keyword evidence="3" id="KW-1185">Reference proteome</keyword>
<reference evidence="2 3" key="1">
    <citation type="submission" date="2021-07" db="EMBL/GenBank/DDBJ databases">
        <title>The Aristolochia fimbriata genome: insights into angiosperm evolution, floral development and chemical biosynthesis.</title>
        <authorList>
            <person name="Jiao Y."/>
        </authorList>
    </citation>
    <scope>NUCLEOTIDE SEQUENCE [LARGE SCALE GENOMIC DNA]</scope>
    <source>
        <strain evidence="2">IBCAS-2021</strain>
        <tissue evidence="2">Leaf</tissue>
    </source>
</reference>
<dbReference type="EMBL" id="JAINDJ010000003">
    <property type="protein sequence ID" value="KAG9452493.1"/>
    <property type="molecule type" value="Genomic_DNA"/>
</dbReference>
<dbReference type="Proteomes" id="UP000825729">
    <property type="component" value="Unassembled WGS sequence"/>
</dbReference>
<feature type="compositionally biased region" description="Basic and acidic residues" evidence="1">
    <location>
        <begin position="256"/>
        <end position="272"/>
    </location>
</feature>
<name>A0AAV7EYU7_ARIFI</name>
<evidence type="ECO:0000313" key="2">
    <source>
        <dbReference type="EMBL" id="KAG9452493.1"/>
    </source>
</evidence>
<organism evidence="2 3">
    <name type="scientific">Aristolochia fimbriata</name>
    <name type="common">White veined hardy Dutchman's pipe vine</name>
    <dbReference type="NCBI Taxonomy" id="158543"/>
    <lineage>
        <taxon>Eukaryota</taxon>
        <taxon>Viridiplantae</taxon>
        <taxon>Streptophyta</taxon>
        <taxon>Embryophyta</taxon>
        <taxon>Tracheophyta</taxon>
        <taxon>Spermatophyta</taxon>
        <taxon>Magnoliopsida</taxon>
        <taxon>Magnoliidae</taxon>
        <taxon>Piperales</taxon>
        <taxon>Aristolochiaceae</taxon>
        <taxon>Aristolochia</taxon>
    </lineage>
</organism>
<feature type="region of interest" description="Disordered" evidence="1">
    <location>
        <begin position="318"/>
        <end position="344"/>
    </location>
</feature>
<feature type="compositionally biased region" description="Basic and acidic residues" evidence="1">
    <location>
        <begin position="318"/>
        <end position="327"/>
    </location>
</feature>
<feature type="compositionally biased region" description="Polar residues" evidence="1">
    <location>
        <begin position="1"/>
        <end position="22"/>
    </location>
</feature>
<feature type="region of interest" description="Disordered" evidence="1">
    <location>
        <begin position="1"/>
        <end position="49"/>
    </location>
</feature>
<feature type="region of interest" description="Disordered" evidence="1">
    <location>
        <begin position="247"/>
        <end position="272"/>
    </location>
</feature>
<evidence type="ECO:0000313" key="3">
    <source>
        <dbReference type="Proteomes" id="UP000825729"/>
    </source>
</evidence>
<proteinExistence type="predicted"/>
<comment type="caution">
    <text evidence="2">The sequence shown here is derived from an EMBL/GenBank/DDBJ whole genome shotgun (WGS) entry which is preliminary data.</text>
</comment>
<dbReference type="AlphaFoldDB" id="A0AAV7EYU7"/>